<accession>A0ABQ6M636</accession>
<evidence type="ECO:0000313" key="3">
    <source>
        <dbReference type="Proteomes" id="UP001165060"/>
    </source>
</evidence>
<evidence type="ECO:0000256" key="1">
    <source>
        <dbReference type="SAM" id="MobiDB-lite"/>
    </source>
</evidence>
<comment type="caution">
    <text evidence="2">The sequence shown here is derived from an EMBL/GenBank/DDBJ whole genome shotgun (WGS) entry which is preliminary data.</text>
</comment>
<protein>
    <submittedName>
        <fullName evidence="2">Uncharacterized protein</fullName>
    </submittedName>
</protein>
<feature type="region of interest" description="Disordered" evidence="1">
    <location>
        <begin position="202"/>
        <end position="221"/>
    </location>
</feature>
<dbReference type="Proteomes" id="UP001165060">
    <property type="component" value="Unassembled WGS sequence"/>
</dbReference>
<proteinExistence type="predicted"/>
<gene>
    <name evidence="2" type="ORF">TeGR_g9419</name>
</gene>
<evidence type="ECO:0000313" key="2">
    <source>
        <dbReference type="EMBL" id="GMI20306.1"/>
    </source>
</evidence>
<feature type="non-terminal residue" evidence="2">
    <location>
        <position position="1"/>
    </location>
</feature>
<keyword evidence="3" id="KW-1185">Reference proteome</keyword>
<organism evidence="2 3">
    <name type="scientific">Tetraparma gracilis</name>
    <dbReference type="NCBI Taxonomy" id="2962635"/>
    <lineage>
        <taxon>Eukaryota</taxon>
        <taxon>Sar</taxon>
        <taxon>Stramenopiles</taxon>
        <taxon>Ochrophyta</taxon>
        <taxon>Bolidophyceae</taxon>
        <taxon>Parmales</taxon>
        <taxon>Triparmaceae</taxon>
        <taxon>Tetraparma</taxon>
    </lineage>
</organism>
<dbReference type="EMBL" id="BRYB01005086">
    <property type="protein sequence ID" value="GMI20306.1"/>
    <property type="molecule type" value="Genomic_DNA"/>
</dbReference>
<name>A0ABQ6M636_9STRA</name>
<reference evidence="2 3" key="1">
    <citation type="journal article" date="2023" name="Commun. Biol.">
        <title>Genome analysis of Parmales, the sister group of diatoms, reveals the evolutionary specialization of diatoms from phago-mixotrophs to photoautotrophs.</title>
        <authorList>
            <person name="Ban H."/>
            <person name="Sato S."/>
            <person name="Yoshikawa S."/>
            <person name="Yamada K."/>
            <person name="Nakamura Y."/>
            <person name="Ichinomiya M."/>
            <person name="Sato N."/>
            <person name="Blanc-Mathieu R."/>
            <person name="Endo H."/>
            <person name="Kuwata A."/>
            <person name="Ogata H."/>
        </authorList>
    </citation>
    <scope>NUCLEOTIDE SEQUENCE [LARGE SCALE GENOMIC DNA]</scope>
</reference>
<sequence>DEKKNVVVGKKCNYVVRYTILHENEWKAATLVSLSPGATTSRRVRLDGTGQLLSSSDAAACYCLGVETPAARSDPAPLPPLVREPPAVPSETHFRAEFTRVQESNPGSLKRYLGTPFGVAELLPGSPAGEGAVRACRLVDWKLATGEPPVLHLSPDTKTTDESYARWRASRVAEIHASLPPFDRCYREIWGDRGVLVRGDAEENGRVRDAENEREVTAQEM</sequence>